<dbReference type="PROSITE" id="PS00502">
    <property type="entry name" value="POLYGALACTURONASE"/>
    <property type="match status" value="1"/>
</dbReference>
<keyword evidence="11" id="KW-1133">Transmembrane helix</keyword>
<evidence type="ECO:0000256" key="10">
    <source>
        <dbReference type="SAM" id="MobiDB-lite"/>
    </source>
</evidence>
<evidence type="ECO:0000313" key="13">
    <source>
        <dbReference type="Proteomes" id="UP000657918"/>
    </source>
</evidence>
<protein>
    <recommendedName>
        <fullName evidence="14">Polygalacturonase</fullName>
    </recommendedName>
</protein>
<dbReference type="PANTHER" id="PTHR31375">
    <property type="match status" value="1"/>
</dbReference>
<evidence type="ECO:0000313" key="12">
    <source>
        <dbReference type="EMBL" id="KAF9677894.1"/>
    </source>
</evidence>
<dbReference type="InterPro" id="IPR000743">
    <property type="entry name" value="Glyco_hydro_28"/>
</dbReference>
<evidence type="ECO:0008006" key="14">
    <source>
        <dbReference type="Google" id="ProtNLM"/>
    </source>
</evidence>
<accession>A0A835K3E4</accession>
<evidence type="ECO:0000256" key="3">
    <source>
        <dbReference type="ARBA" id="ARBA00022512"/>
    </source>
</evidence>
<keyword evidence="6 9" id="KW-0326">Glycosidase</keyword>
<evidence type="ECO:0000256" key="4">
    <source>
        <dbReference type="ARBA" id="ARBA00022525"/>
    </source>
</evidence>
<dbReference type="GO" id="GO:0071555">
    <property type="term" value="P:cell wall organization"/>
    <property type="evidence" value="ECO:0007669"/>
    <property type="project" value="UniProtKB-KW"/>
</dbReference>
<keyword evidence="11" id="KW-0472">Membrane</keyword>
<comment type="caution">
    <text evidence="12">The sequence shown here is derived from an EMBL/GenBank/DDBJ whole genome shotgun (WGS) entry which is preliminary data.</text>
</comment>
<feature type="compositionally biased region" description="Low complexity" evidence="10">
    <location>
        <begin position="106"/>
        <end position="116"/>
    </location>
</feature>
<evidence type="ECO:0000256" key="5">
    <source>
        <dbReference type="ARBA" id="ARBA00022801"/>
    </source>
</evidence>
<keyword evidence="13" id="KW-1185">Reference proteome</keyword>
<keyword evidence="5 9" id="KW-0378">Hydrolase</keyword>
<dbReference type="Pfam" id="PF00295">
    <property type="entry name" value="Glyco_hydro_28"/>
    <property type="match status" value="2"/>
</dbReference>
<dbReference type="Gene3D" id="2.160.20.10">
    <property type="entry name" value="Single-stranded right-handed beta-helix, Pectin lyase-like"/>
    <property type="match status" value="1"/>
</dbReference>
<dbReference type="FunFam" id="2.160.20.10:FF:000019">
    <property type="entry name" value="polygalacturonase At1g48100"/>
    <property type="match status" value="1"/>
</dbReference>
<proteinExistence type="inferred from homology"/>
<dbReference type="SMART" id="SM00710">
    <property type="entry name" value="PbH1"/>
    <property type="match status" value="5"/>
</dbReference>
<keyword evidence="11" id="KW-0812">Transmembrane</keyword>
<dbReference type="AlphaFoldDB" id="A0A835K3E4"/>
<dbReference type="GO" id="GO:0005975">
    <property type="term" value="P:carbohydrate metabolic process"/>
    <property type="evidence" value="ECO:0007669"/>
    <property type="project" value="InterPro"/>
</dbReference>
<dbReference type="Proteomes" id="UP000657918">
    <property type="component" value="Chromosome 8"/>
</dbReference>
<keyword evidence="7" id="KW-0961">Cell wall biogenesis/degradation</keyword>
<dbReference type="GO" id="GO:0004650">
    <property type="term" value="F:polygalacturonase activity"/>
    <property type="evidence" value="ECO:0007669"/>
    <property type="project" value="InterPro"/>
</dbReference>
<evidence type="ECO:0000256" key="6">
    <source>
        <dbReference type="ARBA" id="ARBA00023295"/>
    </source>
</evidence>
<evidence type="ECO:0000256" key="11">
    <source>
        <dbReference type="SAM" id="Phobius"/>
    </source>
</evidence>
<keyword evidence="3" id="KW-0134">Cell wall</keyword>
<comment type="subcellular location">
    <subcellularLocation>
        <location evidence="1">Secreted</location>
        <location evidence="1">Cell wall</location>
    </subcellularLocation>
</comment>
<evidence type="ECO:0000256" key="7">
    <source>
        <dbReference type="ARBA" id="ARBA00023316"/>
    </source>
</evidence>
<evidence type="ECO:0000256" key="2">
    <source>
        <dbReference type="ARBA" id="ARBA00008834"/>
    </source>
</evidence>
<reference evidence="12 13" key="1">
    <citation type="submission" date="2020-10" db="EMBL/GenBank/DDBJ databases">
        <title>Plant Genome Project.</title>
        <authorList>
            <person name="Zhang R.-G."/>
        </authorList>
    </citation>
    <scope>NUCLEOTIDE SEQUENCE [LARGE SCALE GENOMIC DNA]</scope>
    <source>
        <strain evidence="12">FAFU-HL-1</strain>
        <tissue evidence="12">Leaf</tissue>
    </source>
</reference>
<name>A0A835K3E4_9ROSI</name>
<feature type="compositionally biased region" description="Basic residues" evidence="10">
    <location>
        <begin position="88"/>
        <end position="105"/>
    </location>
</feature>
<sequence length="556" mass="60651">MSFGLLALYKPYHHLLSGSQELCCSQIPSLSLCPTLSHLHRNMRGFSFRSLTFILFIVFLVWSASFDTCIARRGKHWRQSRSNSASLTKKKGKSHGNSHHHHHSGVSKPKTPSHKAPAPPPPVPKEKPPKPSPPQKGSTTFNVLDFGAKGNGKSDDTKAFQAAWAAACKVVASMLIVPAEYVFLVGPISFSGQYCKANIVFQLDGTIIAPTNSNAWGRGLLQWLEFTKLVGTTIQGKGTIDGSGSVWWQDYPFEDPIDNESELVIPLNNTVQQHPPMPIRNELKGKMPSIKPTALRFYGSFNVTVTGITIQNSPQCHLKFDNCVGVLVHDMRVSSPGDSPNTDGIHLQNSKDVLIHSIDLACGDDCVSIQTGCTNVYIHDVNCGPGHGISIGSLGKDGTKACVSNITVRDVVIHGTMTGVRIKTWQGGSGSVQGVLFSNIQVSEVQLPIVIDQFYCDKSKCKNQTSAVALSGITYEKIRGTYTVKPVHFACSDALPCIDVSLTTIELKPPQEQYHLYDPFCWQTFGELKTPTTPPISCLQIGKPSGNHPQKDYDTC</sequence>
<feature type="transmembrane region" description="Helical" evidence="11">
    <location>
        <begin position="46"/>
        <end position="65"/>
    </location>
</feature>
<dbReference type="InterPro" id="IPR011050">
    <property type="entry name" value="Pectin_lyase_fold/virulence"/>
</dbReference>
<dbReference type="InterPro" id="IPR012334">
    <property type="entry name" value="Pectin_lyas_fold"/>
</dbReference>
<dbReference type="InterPro" id="IPR006626">
    <property type="entry name" value="PbH1"/>
</dbReference>
<evidence type="ECO:0000256" key="9">
    <source>
        <dbReference type="RuleBase" id="RU361169"/>
    </source>
</evidence>
<dbReference type="EMBL" id="JADGMS010000008">
    <property type="protein sequence ID" value="KAF9677894.1"/>
    <property type="molecule type" value="Genomic_DNA"/>
</dbReference>
<feature type="active site" evidence="8">
    <location>
        <position position="387"/>
    </location>
</feature>
<feature type="region of interest" description="Disordered" evidence="10">
    <location>
        <begin position="80"/>
        <end position="144"/>
    </location>
</feature>
<evidence type="ECO:0000256" key="1">
    <source>
        <dbReference type="ARBA" id="ARBA00004191"/>
    </source>
</evidence>
<evidence type="ECO:0000256" key="8">
    <source>
        <dbReference type="PROSITE-ProRule" id="PRU10052"/>
    </source>
</evidence>
<dbReference type="OrthoDB" id="187139at2759"/>
<dbReference type="SUPFAM" id="SSF51126">
    <property type="entry name" value="Pectin lyase-like"/>
    <property type="match status" value="1"/>
</dbReference>
<organism evidence="12 13">
    <name type="scientific">Salix dunnii</name>
    <dbReference type="NCBI Taxonomy" id="1413687"/>
    <lineage>
        <taxon>Eukaryota</taxon>
        <taxon>Viridiplantae</taxon>
        <taxon>Streptophyta</taxon>
        <taxon>Embryophyta</taxon>
        <taxon>Tracheophyta</taxon>
        <taxon>Spermatophyta</taxon>
        <taxon>Magnoliopsida</taxon>
        <taxon>eudicotyledons</taxon>
        <taxon>Gunneridae</taxon>
        <taxon>Pentapetalae</taxon>
        <taxon>rosids</taxon>
        <taxon>fabids</taxon>
        <taxon>Malpighiales</taxon>
        <taxon>Salicaceae</taxon>
        <taxon>Saliceae</taxon>
        <taxon>Salix</taxon>
    </lineage>
</organism>
<keyword evidence="4" id="KW-0964">Secreted</keyword>
<comment type="similarity">
    <text evidence="2 9">Belongs to the glycosyl hydrolase 28 family.</text>
</comment>
<gene>
    <name evidence="12" type="ORF">SADUNF_Sadunf08G0155400</name>
</gene>